<dbReference type="EMBL" id="AP031322">
    <property type="protein sequence ID" value="BFH72963.1"/>
    <property type="molecule type" value="Genomic_DNA"/>
</dbReference>
<reference evidence="1" key="1">
    <citation type="submission" date="2024-03" db="EMBL/GenBank/DDBJ databases">
        <title>Complete genome sequence of Sulfurisphaera javensis strain KD-1.</title>
        <authorList>
            <person name="Sakai H."/>
            <person name="Nur N."/>
            <person name="Suwanto A."/>
            <person name="Kurosawa N."/>
        </authorList>
    </citation>
    <scope>NUCLEOTIDE SEQUENCE</scope>
    <source>
        <strain evidence="1">KD-1</strain>
    </source>
</reference>
<gene>
    <name evidence="1" type="ORF">SJAV_09070</name>
</gene>
<dbReference type="AlphaFoldDB" id="A0AAT9GQ22"/>
<organism evidence="1">
    <name type="scientific">Sulfurisphaera javensis</name>
    <dbReference type="NCBI Taxonomy" id="2049879"/>
    <lineage>
        <taxon>Archaea</taxon>
        <taxon>Thermoproteota</taxon>
        <taxon>Thermoprotei</taxon>
        <taxon>Sulfolobales</taxon>
        <taxon>Sulfolobaceae</taxon>
        <taxon>Sulfurisphaera</taxon>
    </lineage>
</organism>
<accession>A0AAT9GQ22</accession>
<evidence type="ECO:0000313" key="1">
    <source>
        <dbReference type="EMBL" id="BFH72963.1"/>
    </source>
</evidence>
<sequence>MILAMNKPLLLGLAISAILLTGLVIAGEAIYGTLATISYNISSSNNNQQIQVIPINFNLGNLTAGQSGSLVGKTNVTVLTSGTYELELKEDALGDVFSQFTVTISIANYTVTLQLHENNDYKLYLPAGTYTVDVKINYTVSQNPEGKSVINAPLLLLKYKGQNNNEENS</sequence>
<dbReference type="KEGG" id="sjv:SJAV_09070"/>
<protein>
    <submittedName>
        <fullName evidence="1">Uncharacterized protein</fullName>
    </submittedName>
</protein>
<proteinExistence type="predicted"/>
<name>A0AAT9GQ22_9CREN</name>